<dbReference type="Pfam" id="PF10397">
    <property type="entry name" value="ADSL_C"/>
    <property type="match status" value="1"/>
</dbReference>
<dbReference type="PRINTS" id="PR00149">
    <property type="entry name" value="FUMRATELYASE"/>
</dbReference>
<dbReference type="EC" id="5.5.1.2" evidence="2"/>
<dbReference type="Gene3D" id="1.10.40.30">
    <property type="entry name" value="Fumarase/aspartase (C-terminal domain)"/>
    <property type="match status" value="1"/>
</dbReference>
<dbReference type="RefSeq" id="WP_257771363.1">
    <property type="nucleotide sequence ID" value="NZ_CP102480.1"/>
</dbReference>
<dbReference type="GO" id="GO:0047472">
    <property type="term" value="F:3-carboxy-cis,cis-muconate cycloisomerase activity"/>
    <property type="evidence" value="ECO:0007669"/>
    <property type="project" value="UniProtKB-UniRule"/>
</dbReference>
<gene>
    <name evidence="4" type="primary">pcaB</name>
    <name evidence="4" type="ORF">NUH88_08405</name>
</gene>
<dbReference type="KEGG" id="naci:NUH88_08405"/>
<dbReference type="Gene3D" id="1.20.200.10">
    <property type="entry name" value="Fumarase/aspartase (Central domain)"/>
    <property type="match status" value="1"/>
</dbReference>
<dbReference type="SMART" id="SM00998">
    <property type="entry name" value="ADSL_C"/>
    <property type="match status" value="1"/>
</dbReference>
<dbReference type="NCBIfam" id="TIGR02426">
    <property type="entry name" value="protocat_pcaB"/>
    <property type="match status" value="1"/>
</dbReference>
<dbReference type="FunFam" id="1.20.200.10:FF:000014">
    <property type="entry name" value="3-carboxy-cis,cis-muconate cycloisomerase"/>
    <property type="match status" value="1"/>
</dbReference>
<dbReference type="PRINTS" id="PR00145">
    <property type="entry name" value="ARGSUCLYASE"/>
</dbReference>
<evidence type="ECO:0000256" key="1">
    <source>
        <dbReference type="ARBA" id="ARBA00034772"/>
    </source>
</evidence>
<dbReference type="SUPFAM" id="SSF48557">
    <property type="entry name" value="L-aspartase-like"/>
    <property type="match status" value="1"/>
</dbReference>
<comment type="similarity">
    <text evidence="1">Belongs to the class-II fumarase/aspartase family.</text>
</comment>
<reference evidence="4" key="1">
    <citation type="submission" date="2022-08" db="EMBL/GenBank/DDBJ databases">
        <title>Nisaea acidiphila sp. nov., isolated from a marine algal debris and emended description of the genus Nisaea Urios et al. 2008.</title>
        <authorList>
            <person name="Kwon K."/>
        </authorList>
    </citation>
    <scope>NUCLEOTIDE SEQUENCE</scope>
    <source>
        <strain evidence="4">MEBiC11861</strain>
    </source>
</reference>
<sequence>MSTIVVKSGIYGDMFGTADMRGLFADDTILGLYLDVETALARAQAKLGLIPEEAAKAITDAADIDKLDLEKLSTRTQIVGYPILPLVEQLSNWAPDGLGQYCHWGATTQDIMDTADVLQVRAGLDIVEEYLERIAAALAKLAEAHAETPMAGRTHLQHALPVSFGFKAATWLSAIDRHLQRLKELRPRVEVVQFSGAAGTLASLSGNGLATQAALAEELGLGVPDITWHTIRDGFAEATGFLALVTGTIGKIGYDIMLMMQTETGEVLEPFVAGRGASSTMPQKRNPISSEMMLAASKIVREQHSAMLDAMVQDHERATGQWHVEWHALPTAFVVASGGLAAAAEVLEGLEVRPDAMRNVLDTTKGLIVAEAVMMGLAPHIGRQVAHDVVYDCCRKALAGEATFLDALMEEEAISGTLDRGTVEALTKPENYLGEAPEMVRRLLLKRRG</sequence>
<dbReference type="InterPro" id="IPR008948">
    <property type="entry name" value="L-Aspartase-like"/>
</dbReference>
<dbReference type="Proteomes" id="UP001060336">
    <property type="component" value="Chromosome"/>
</dbReference>
<proteinExistence type="inferred from homology"/>
<dbReference type="Pfam" id="PF00206">
    <property type="entry name" value="Lyase_1"/>
    <property type="match status" value="1"/>
</dbReference>
<dbReference type="InterPro" id="IPR000362">
    <property type="entry name" value="Fumarate_lyase_fam"/>
</dbReference>
<organism evidence="4 5">
    <name type="scientific">Nisaea acidiphila</name>
    <dbReference type="NCBI Taxonomy" id="1862145"/>
    <lineage>
        <taxon>Bacteria</taxon>
        <taxon>Pseudomonadati</taxon>
        <taxon>Pseudomonadota</taxon>
        <taxon>Alphaproteobacteria</taxon>
        <taxon>Rhodospirillales</taxon>
        <taxon>Thalassobaculaceae</taxon>
        <taxon>Nisaea</taxon>
    </lineage>
</organism>
<keyword evidence="4" id="KW-0413">Isomerase</keyword>
<evidence type="ECO:0000259" key="3">
    <source>
        <dbReference type="SMART" id="SM00998"/>
    </source>
</evidence>
<accession>A0A9J7B215</accession>
<evidence type="ECO:0000313" key="4">
    <source>
        <dbReference type="EMBL" id="UUX51709.1"/>
    </source>
</evidence>
<keyword evidence="5" id="KW-1185">Reference proteome</keyword>
<dbReference type="GO" id="GO:0019619">
    <property type="term" value="P:3,4-dihydroxybenzoate catabolic process"/>
    <property type="evidence" value="ECO:0007669"/>
    <property type="project" value="InterPro"/>
</dbReference>
<dbReference type="CDD" id="cd01597">
    <property type="entry name" value="pCLME"/>
    <property type="match status" value="1"/>
</dbReference>
<dbReference type="PANTHER" id="PTHR43172:SF2">
    <property type="entry name" value="ADENYLOSUCCINATE LYASE C-TERMINAL DOMAIN-CONTAINING PROTEIN"/>
    <property type="match status" value="1"/>
</dbReference>
<dbReference type="InterPro" id="IPR022761">
    <property type="entry name" value="Fumarate_lyase_N"/>
</dbReference>
<feature type="domain" description="Adenylosuccinate lyase C-terminal" evidence="3">
    <location>
        <begin position="365"/>
        <end position="444"/>
    </location>
</feature>
<dbReference type="EMBL" id="CP102480">
    <property type="protein sequence ID" value="UUX51709.1"/>
    <property type="molecule type" value="Genomic_DNA"/>
</dbReference>
<evidence type="ECO:0000256" key="2">
    <source>
        <dbReference type="NCBIfam" id="TIGR02426"/>
    </source>
</evidence>
<protein>
    <recommendedName>
        <fullName evidence="2">3-carboxy-cis,cis-muconate cycloisomerase</fullName>
        <ecNumber evidence="2">5.5.1.2</ecNumber>
    </recommendedName>
</protein>
<dbReference type="InterPro" id="IPR019468">
    <property type="entry name" value="AdenyloSucc_lyase_C"/>
</dbReference>
<dbReference type="AlphaFoldDB" id="A0A9J7B215"/>
<dbReference type="PANTHER" id="PTHR43172">
    <property type="entry name" value="ADENYLOSUCCINATE LYASE"/>
    <property type="match status" value="1"/>
</dbReference>
<evidence type="ECO:0000313" key="5">
    <source>
        <dbReference type="Proteomes" id="UP001060336"/>
    </source>
</evidence>
<name>A0A9J7B215_9PROT</name>
<dbReference type="InterPro" id="IPR012789">
    <property type="entry name" value="Protocat_PcaB-like"/>
</dbReference>